<feature type="compositionally biased region" description="Polar residues" evidence="1">
    <location>
        <begin position="277"/>
        <end position="290"/>
    </location>
</feature>
<feature type="region of interest" description="Disordered" evidence="1">
    <location>
        <begin position="261"/>
        <end position="290"/>
    </location>
</feature>
<proteinExistence type="predicted"/>
<dbReference type="AlphaFoldDB" id="A0A9Q3IAI3"/>
<evidence type="ECO:0000313" key="4">
    <source>
        <dbReference type="Proteomes" id="UP000765509"/>
    </source>
</evidence>
<feature type="region of interest" description="Disordered" evidence="1">
    <location>
        <begin position="36"/>
        <end position="70"/>
    </location>
</feature>
<organism evidence="3 4">
    <name type="scientific">Austropuccinia psidii MF-1</name>
    <dbReference type="NCBI Taxonomy" id="1389203"/>
    <lineage>
        <taxon>Eukaryota</taxon>
        <taxon>Fungi</taxon>
        <taxon>Dikarya</taxon>
        <taxon>Basidiomycota</taxon>
        <taxon>Pucciniomycotina</taxon>
        <taxon>Pucciniomycetes</taxon>
        <taxon>Pucciniales</taxon>
        <taxon>Sphaerophragmiaceae</taxon>
        <taxon>Austropuccinia</taxon>
    </lineage>
</organism>
<dbReference type="EMBL" id="AVOT02037105">
    <property type="protein sequence ID" value="MBW0531744.1"/>
    <property type="molecule type" value="Genomic_DNA"/>
</dbReference>
<evidence type="ECO:0000256" key="1">
    <source>
        <dbReference type="SAM" id="MobiDB-lite"/>
    </source>
</evidence>
<keyword evidence="4" id="KW-1185">Reference proteome</keyword>
<dbReference type="Pfam" id="PF03732">
    <property type="entry name" value="Retrotrans_gag"/>
    <property type="match status" value="1"/>
</dbReference>
<dbReference type="InterPro" id="IPR005162">
    <property type="entry name" value="Retrotrans_gag_dom"/>
</dbReference>
<accession>A0A9Q3IAI3</accession>
<evidence type="ECO:0000313" key="3">
    <source>
        <dbReference type="EMBL" id="MBW0531744.1"/>
    </source>
</evidence>
<dbReference type="Proteomes" id="UP000765509">
    <property type="component" value="Unassembled WGS sequence"/>
</dbReference>
<feature type="compositionally biased region" description="Basic and acidic residues" evidence="1">
    <location>
        <begin position="261"/>
        <end position="276"/>
    </location>
</feature>
<name>A0A9Q3IAI3_9BASI</name>
<feature type="compositionally biased region" description="Acidic residues" evidence="1">
    <location>
        <begin position="42"/>
        <end position="59"/>
    </location>
</feature>
<feature type="domain" description="Retrotransposon gag" evidence="2">
    <location>
        <begin position="134"/>
        <end position="227"/>
    </location>
</feature>
<reference evidence="3" key="1">
    <citation type="submission" date="2021-03" db="EMBL/GenBank/DDBJ databases">
        <title>Draft genome sequence of rust myrtle Austropuccinia psidii MF-1, a brazilian biotype.</title>
        <authorList>
            <person name="Quecine M.C."/>
            <person name="Pachon D.M.R."/>
            <person name="Bonatelli M.L."/>
            <person name="Correr F.H."/>
            <person name="Franceschini L.M."/>
            <person name="Leite T.F."/>
            <person name="Margarido G.R.A."/>
            <person name="Almeida C.A."/>
            <person name="Ferrarezi J.A."/>
            <person name="Labate C.A."/>
        </authorList>
    </citation>
    <scope>NUCLEOTIDE SEQUENCE</scope>
    <source>
        <strain evidence="3">MF-1</strain>
    </source>
</reference>
<protein>
    <recommendedName>
        <fullName evidence="2">Retrotransposon gag domain-containing protein</fullName>
    </recommendedName>
</protein>
<sequence>MRQRTHFGMRRTIQEGRKRAKKIKFFLRSSFQVSRTFKGPGEDGEEEEENSVEEEELDGTEGIPAPVGTSFGTGGPTIAQSLLTFKTPYVKESECFNETQSFKARSFIQSCQLVFHNDMANFSQERKKFLYSTSFLIGRAEKLIEPYISYLTNQDPSYLISSWNLFEAELVTLVGDPNEVRKAEAELDCLRRRKGGHVSLYITNFKSFVSGIGDWGEKALIHHFRKGFPSRIQDQLASNLSKIDSLQDLIDITLEFDTRYHERQKEKSHHQEKNPEASKSNSSHPQSYSS</sequence>
<evidence type="ECO:0000259" key="2">
    <source>
        <dbReference type="Pfam" id="PF03732"/>
    </source>
</evidence>
<comment type="caution">
    <text evidence="3">The sequence shown here is derived from an EMBL/GenBank/DDBJ whole genome shotgun (WGS) entry which is preliminary data.</text>
</comment>
<dbReference type="OrthoDB" id="5582182at2759"/>
<gene>
    <name evidence="3" type="ORF">O181_071459</name>
</gene>